<evidence type="ECO:0000256" key="6">
    <source>
        <dbReference type="ARBA" id="ARBA00022763"/>
    </source>
</evidence>
<evidence type="ECO:0000256" key="13">
    <source>
        <dbReference type="ARBA" id="ARBA00040794"/>
    </source>
</evidence>
<evidence type="ECO:0000256" key="4">
    <source>
        <dbReference type="ARBA" id="ARBA00022705"/>
    </source>
</evidence>
<evidence type="ECO:0000256" key="16">
    <source>
        <dbReference type="ARBA" id="ARBA00042798"/>
    </source>
</evidence>
<evidence type="ECO:0000256" key="8">
    <source>
        <dbReference type="ARBA" id="ARBA00022842"/>
    </source>
</evidence>
<evidence type="ECO:0000256" key="14">
    <source>
        <dbReference type="ARBA" id="ARBA00041592"/>
    </source>
</evidence>
<evidence type="ECO:0000313" key="20">
    <source>
        <dbReference type="EMBL" id="EXJ15505.1"/>
    </source>
</evidence>
<dbReference type="InterPro" id="IPR036206">
    <property type="entry name" value="ThiamineP_synth_sf"/>
</dbReference>
<dbReference type="GO" id="GO:0006260">
    <property type="term" value="P:DNA replication"/>
    <property type="evidence" value="ECO:0007669"/>
    <property type="project" value="UniProtKB-KW"/>
</dbReference>
<evidence type="ECO:0000256" key="11">
    <source>
        <dbReference type="ARBA" id="ARBA00036904"/>
    </source>
</evidence>
<dbReference type="GO" id="GO:0009228">
    <property type="term" value="P:thiamine biosynthetic process"/>
    <property type="evidence" value="ECO:0007669"/>
    <property type="project" value="UniProtKB-KW"/>
</dbReference>
<feature type="binding site" evidence="17">
    <location>
        <position position="18"/>
    </location>
    <ligand>
        <name>8-oxo-dGTP</name>
        <dbReference type="ChEBI" id="CHEBI:77896"/>
    </ligand>
</feature>
<dbReference type="PANTHER" id="PTHR47707:SF1">
    <property type="entry name" value="NUDIX HYDROLASE FAMILY PROTEIN"/>
    <property type="match status" value="1"/>
</dbReference>
<proteinExistence type="inferred from homology"/>
<evidence type="ECO:0000256" key="15">
    <source>
        <dbReference type="ARBA" id="ARBA00041979"/>
    </source>
</evidence>
<evidence type="ECO:0000313" key="21">
    <source>
        <dbReference type="Proteomes" id="UP000019460"/>
    </source>
</evidence>
<evidence type="ECO:0000256" key="9">
    <source>
        <dbReference type="ARBA" id="ARBA00023204"/>
    </source>
</evidence>
<evidence type="ECO:0000256" key="17">
    <source>
        <dbReference type="PIRSR" id="PIRSR603561-1"/>
    </source>
</evidence>
<feature type="binding site" evidence="18">
    <location>
        <position position="52"/>
    </location>
    <ligand>
        <name>Mg(2+)</name>
        <dbReference type="ChEBI" id="CHEBI:18420"/>
    </ligand>
</feature>
<gene>
    <name evidence="20" type="ORF">D779_1247</name>
</gene>
<keyword evidence="4" id="KW-0235">DNA replication</keyword>
<dbReference type="PRINTS" id="PR00502">
    <property type="entry name" value="NUDIXFAMILY"/>
</dbReference>
<feature type="binding site" evidence="17">
    <location>
        <begin position="29"/>
        <end position="32"/>
    </location>
    <ligand>
        <name>8-oxo-dGTP</name>
        <dbReference type="ChEBI" id="CHEBI:77896"/>
    </ligand>
</feature>
<evidence type="ECO:0000256" key="18">
    <source>
        <dbReference type="PIRSR" id="PIRSR603561-2"/>
    </source>
</evidence>
<reference evidence="20 21" key="1">
    <citation type="submission" date="2012-11" db="EMBL/GenBank/DDBJ databases">
        <title>Genome assembly of Thiorhodococcus sp. AK35.</title>
        <authorList>
            <person name="Nupur N."/>
            <person name="Khatri I."/>
            <person name="Subramanian S."/>
            <person name="Pinnaka A."/>
        </authorList>
    </citation>
    <scope>NUCLEOTIDE SEQUENCE [LARGE SCALE GENOMIC DNA]</scope>
    <source>
        <strain evidence="20 21">AK35</strain>
    </source>
</reference>
<dbReference type="InterPro" id="IPR013785">
    <property type="entry name" value="Aldolase_TIM"/>
</dbReference>
<dbReference type="InterPro" id="IPR020084">
    <property type="entry name" value="NUDIX_hydrolase_CS"/>
</dbReference>
<dbReference type="Pfam" id="PF02581">
    <property type="entry name" value="TMP-TENI"/>
    <property type="match status" value="1"/>
</dbReference>
<comment type="cofactor">
    <cofactor evidence="1 18">
        <name>Mg(2+)</name>
        <dbReference type="ChEBI" id="CHEBI:18420"/>
    </cofactor>
</comment>
<feature type="binding site" evidence="18">
    <location>
        <position position="32"/>
    </location>
    <ligand>
        <name>Mg(2+)</name>
        <dbReference type="ChEBI" id="CHEBI:18420"/>
    </ligand>
</feature>
<dbReference type="Gene3D" id="3.20.20.70">
    <property type="entry name" value="Aldolase class I"/>
    <property type="match status" value="1"/>
</dbReference>
<evidence type="ECO:0000256" key="2">
    <source>
        <dbReference type="ARBA" id="ARBA00005582"/>
    </source>
</evidence>
<dbReference type="SUPFAM" id="SSF51391">
    <property type="entry name" value="Thiamin phosphate synthase"/>
    <property type="match status" value="1"/>
</dbReference>
<comment type="caution">
    <text evidence="20">The sequence shown here is derived from an EMBL/GenBank/DDBJ whole genome shotgun (WGS) entry which is preliminary data.</text>
</comment>
<dbReference type="EC" id="3.6.1.55" evidence="12"/>
<comment type="catalytic activity">
    <reaction evidence="10">
        <text>8-oxo-dGTP + H2O = 8-oxo-dGMP + diphosphate + H(+)</text>
        <dbReference type="Rhea" id="RHEA:31575"/>
        <dbReference type="ChEBI" id="CHEBI:15377"/>
        <dbReference type="ChEBI" id="CHEBI:15378"/>
        <dbReference type="ChEBI" id="CHEBI:33019"/>
        <dbReference type="ChEBI" id="CHEBI:63224"/>
        <dbReference type="ChEBI" id="CHEBI:77896"/>
        <dbReference type="EC" id="3.6.1.55"/>
    </reaction>
</comment>
<keyword evidence="6" id="KW-0227">DNA damage</keyword>
<keyword evidence="3" id="KW-0515">Mutator protein</keyword>
<dbReference type="InterPro" id="IPR047127">
    <property type="entry name" value="MutT-like"/>
</dbReference>
<dbReference type="PANTHER" id="PTHR47707">
    <property type="entry name" value="8-OXO-DGTP DIPHOSPHATASE"/>
    <property type="match status" value="1"/>
</dbReference>
<dbReference type="GO" id="GO:0044716">
    <property type="term" value="F:8-oxo-GDP phosphatase activity"/>
    <property type="evidence" value="ECO:0007669"/>
    <property type="project" value="TreeGrafter"/>
</dbReference>
<comment type="catalytic activity">
    <reaction evidence="11">
        <text>8-oxo-GTP + H2O = 8-oxo-GMP + diphosphate + H(+)</text>
        <dbReference type="Rhea" id="RHEA:67616"/>
        <dbReference type="ChEBI" id="CHEBI:15377"/>
        <dbReference type="ChEBI" id="CHEBI:15378"/>
        <dbReference type="ChEBI" id="CHEBI:33019"/>
        <dbReference type="ChEBI" id="CHEBI:143553"/>
        <dbReference type="ChEBI" id="CHEBI:145694"/>
    </reaction>
</comment>
<dbReference type="EMBL" id="AONC01000025">
    <property type="protein sequence ID" value="EXJ15505.1"/>
    <property type="molecule type" value="Genomic_DNA"/>
</dbReference>
<dbReference type="CDD" id="cd03425">
    <property type="entry name" value="NUDIX_MutT_NudA_like"/>
    <property type="match status" value="1"/>
</dbReference>
<dbReference type="PROSITE" id="PS00893">
    <property type="entry name" value="NUDIX_BOX"/>
    <property type="match status" value="1"/>
</dbReference>
<dbReference type="GO" id="GO:0008413">
    <property type="term" value="F:8-oxo-7,8-dihydroguanosine triphosphate pyrophosphatase activity"/>
    <property type="evidence" value="ECO:0007669"/>
    <property type="project" value="InterPro"/>
</dbReference>
<dbReference type="Gene3D" id="3.90.79.10">
    <property type="entry name" value="Nucleoside Triphosphate Pyrophosphohydrolase"/>
    <property type="match status" value="1"/>
</dbReference>
<evidence type="ECO:0000256" key="3">
    <source>
        <dbReference type="ARBA" id="ARBA00022457"/>
    </source>
</evidence>
<keyword evidence="8 18" id="KW-0460">Magnesium</keyword>
<dbReference type="FunFam" id="3.90.79.10:FF:000014">
    <property type="entry name" value="8-oxo-dGTP diphosphatase MutT"/>
    <property type="match status" value="1"/>
</dbReference>
<feature type="binding site" evidence="17">
    <location>
        <position position="23"/>
    </location>
    <ligand>
        <name>8-oxo-dGTP</name>
        <dbReference type="ChEBI" id="CHEBI:77896"/>
    </ligand>
</feature>
<dbReference type="eggNOG" id="COG0352">
    <property type="taxonomic scope" value="Bacteria"/>
</dbReference>
<organism evidence="20 21">
    <name type="scientific">Imhoffiella purpurea</name>
    <dbReference type="NCBI Taxonomy" id="1249627"/>
    <lineage>
        <taxon>Bacteria</taxon>
        <taxon>Pseudomonadati</taxon>
        <taxon>Pseudomonadota</taxon>
        <taxon>Gammaproteobacteria</taxon>
        <taxon>Chromatiales</taxon>
        <taxon>Chromatiaceae</taxon>
        <taxon>Imhoffiella</taxon>
    </lineage>
</organism>
<comment type="similarity">
    <text evidence="2">Belongs to the Nudix hydrolase family.</text>
</comment>
<keyword evidence="5 18" id="KW-0479">Metal-binding</keyword>
<evidence type="ECO:0000256" key="10">
    <source>
        <dbReference type="ARBA" id="ARBA00035861"/>
    </source>
</evidence>
<feature type="domain" description="Nudix hydrolase" evidence="19">
    <location>
        <begin position="1"/>
        <end position="123"/>
    </location>
</feature>
<accession>W9VYM9</accession>
<dbReference type="InterPro" id="IPR015797">
    <property type="entry name" value="NUDIX_hydrolase-like_dom_sf"/>
</dbReference>
<keyword evidence="7" id="KW-0378">Hydrolase</keyword>
<dbReference type="Pfam" id="PF14815">
    <property type="entry name" value="NUDIX_4"/>
    <property type="match status" value="1"/>
</dbReference>
<dbReference type="NCBIfam" id="NF006530">
    <property type="entry name" value="PRK08999.1"/>
    <property type="match status" value="1"/>
</dbReference>
<name>W9VYM9_9GAMM</name>
<dbReference type="InterPro" id="IPR029119">
    <property type="entry name" value="MutY_C"/>
</dbReference>
<sequence length="311" mass="33807">MMAGAIADADGRILLTKRPDHVHQGGLWEFPGGKLEPGESPEQGLARELEEELGIRIRGSRPLIRVRHDYGDRRILLDVHRVEDYAGEPHGREGQPLRWLAPEAMDPADFPAADRPIIHALRLPSLFLITGEDPADADAFLACLDRAVARGIRLVQLRAPSLDGDSYADLVLRAYALCESRGALLLLNRDPDEVEGLPRHGLHLSARRLMESHARPGGPGEWVGASCHDAAQLARAADLNLDYALLSPVLPTLTHPGAEPLGWERFAELVDPAPLPVYALGGLGPEHLDQAIARGAQGIAAIRGLWSMRGR</sequence>
<evidence type="ECO:0000256" key="5">
    <source>
        <dbReference type="ARBA" id="ARBA00022723"/>
    </source>
</evidence>
<dbReference type="CDD" id="cd00564">
    <property type="entry name" value="TMP_TenI"/>
    <property type="match status" value="1"/>
</dbReference>
<dbReference type="eggNOG" id="COG0494">
    <property type="taxonomic scope" value="Bacteria"/>
</dbReference>
<dbReference type="GO" id="GO:0044715">
    <property type="term" value="F:8-oxo-dGDP phosphatase activity"/>
    <property type="evidence" value="ECO:0007669"/>
    <property type="project" value="TreeGrafter"/>
</dbReference>
<dbReference type="PATRIC" id="fig|1249627.3.peg.1697"/>
<dbReference type="GO" id="GO:0035539">
    <property type="term" value="F:8-oxo-7,8-dihydrodeoxyguanosine triphosphate pyrophosphatase activity"/>
    <property type="evidence" value="ECO:0007669"/>
    <property type="project" value="UniProtKB-EC"/>
</dbReference>
<dbReference type="InterPro" id="IPR000086">
    <property type="entry name" value="NUDIX_hydrolase_dom"/>
</dbReference>
<dbReference type="GO" id="GO:0046872">
    <property type="term" value="F:metal ion binding"/>
    <property type="evidence" value="ECO:0007669"/>
    <property type="project" value="UniProtKB-KW"/>
</dbReference>
<dbReference type="InterPro" id="IPR022998">
    <property type="entry name" value="ThiamineP_synth_TenI"/>
</dbReference>
<evidence type="ECO:0000256" key="12">
    <source>
        <dbReference type="ARBA" id="ARBA00038905"/>
    </source>
</evidence>
<dbReference type="NCBIfam" id="TIGR00586">
    <property type="entry name" value="mutt"/>
    <property type="match status" value="1"/>
</dbReference>
<dbReference type="AlphaFoldDB" id="W9VYM9"/>
<dbReference type="InterPro" id="IPR003561">
    <property type="entry name" value="Mutator_MutT"/>
</dbReference>
<dbReference type="Proteomes" id="UP000019460">
    <property type="component" value="Unassembled WGS sequence"/>
</dbReference>
<dbReference type="STRING" id="1249627.D779_1247"/>
<evidence type="ECO:0000259" key="19">
    <source>
        <dbReference type="PROSITE" id="PS51462"/>
    </source>
</evidence>
<dbReference type="InterPro" id="IPR020476">
    <property type="entry name" value="Nudix_hydrolase"/>
</dbReference>
<protein>
    <recommendedName>
        <fullName evidence="13">8-oxo-dGTP diphosphatase</fullName>
        <ecNumber evidence="12">3.6.1.55</ecNumber>
    </recommendedName>
    <alternativeName>
        <fullName evidence="16">7,8-dihydro-8-oxoguanine-triphosphatase</fullName>
    </alternativeName>
    <alternativeName>
        <fullName evidence="15">Mutator protein MutT</fullName>
    </alternativeName>
    <alternativeName>
        <fullName evidence="14">dGTP pyrophosphohydrolase</fullName>
    </alternativeName>
</protein>
<keyword evidence="21" id="KW-1185">Reference proteome</keyword>
<dbReference type="SUPFAM" id="SSF55811">
    <property type="entry name" value="Nudix"/>
    <property type="match status" value="1"/>
</dbReference>
<dbReference type="GO" id="GO:0006281">
    <property type="term" value="P:DNA repair"/>
    <property type="evidence" value="ECO:0007669"/>
    <property type="project" value="UniProtKB-KW"/>
</dbReference>
<dbReference type="PROSITE" id="PS51462">
    <property type="entry name" value="NUDIX"/>
    <property type="match status" value="1"/>
</dbReference>
<keyword evidence="9" id="KW-0234">DNA repair</keyword>
<evidence type="ECO:0000256" key="7">
    <source>
        <dbReference type="ARBA" id="ARBA00022801"/>
    </source>
</evidence>
<evidence type="ECO:0000256" key="1">
    <source>
        <dbReference type="ARBA" id="ARBA00001946"/>
    </source>
</evidence>